<dbReference type="SUPFAM" id="SSF53850">
    <property type="entry name" value="Periplasmic binding protein-like II"/>
    <property type="match status" value="2"/>
</dbReference>
<dbReference type="EMBL" id="NCKU01000943">
    <property type="protein sequence ID" value="RWS13584.1"/>
    <property type="molecule type" value="Genomic_DNA"/>
</dbReference>
<feature type="binding site" evidence="6">
    <location>
        <position position="138"/>
    </location>
    <ligand>
        <name>hydrogencarbonate</name>
        <dbReference type="ChEBI" id="CHEBI:17544"/>
        <label>1</label>
    </ligand>
</feature>
<protein>
    <submittedName>
        <fullName evidence="11">Transferrin-like protein</fullName>
    </submittedName>
</protein>
<feature type="binding site" evidence="7">
    <location>
        <position position="410"/>
    </location>
    <ligand>
        <name>Fe(3+)</name>
        <dbReference type="ChEBI" id="CHEBI:29034"/>
        <label>1</label>
    </ligand>
</feature>
<keyword evidence="9" id="KW-0732">Signal</keyword>
<feature type="domain" description="Transferrin-like" evidence="10">
    <location>
        <begin position="29"/>
        <end position="348"/>
    </location>
</feature>
<feature type="disulfide bond" evidence="8">
    <location>
        <begin position="357"/>
        <end position="395"/>
    </location>
</feature>
<proteinExistence type="inferred from homology"/>
<name>A0A3S3QT36_9ACAR</name>
<evidence type="ECO:0000256" key="6">
    <source>
        <dbReference type="PIRSR" id="PIRSR002549-2"/>
    </source>
</evidence>
<dbReference type="GO" id="GO:0055037">
    <property type="term" value="C:recycling endosome"/>
    <property type="evidence" value="ECO:0007669"/>
    <property type="project" value="TreeGrafter"/>
</dbReference>
<feature type="binding site" evidence="6">
    <location>
        <position position="131"/>
    </location>
    <ligand>
        <name>hydrogencarbonate</name>
        <dbReference type="ChEBI" id="CHEBI:17544"/>
        <label>1</label>
    </ligand>
</feature>
<comment type="similarity">
    <text evidence="5">Belongs to the transferrin family.</text>
</comment>
<dbReference type="Pfam" id="PF00405">
    <property type="entry name" value="Transferrin"/>
    <property type="match status" value="2"/>
</dbReference>
<dbReference type="GO" id="GO:0006826">
    <property type="term" value="P:iron ion transport"/>
    <property type="evidence" value="ECO:0007669"/>
    <property type="project" value="UniProtKB-KW"/>
</dbReference>
<keyword evidence="5 7" id="KW-0479">Metal-binding</keyword>
<dbReference type="PANTHER" id="PTHR11485">
    <property type="entry name" value="TRANSFERRIN"/>
    <property type="match status" value="1"/>
</dbReference>
<feature type="domain" description="Transferrin-like" evidence="10">
    <location>
        <begin position="354"/>
        <end position="690"/>
    </location>
</feature>
<evidence type="ECO:0000256" key="1">
    <source>
        <dbReference type="ARBA" id="ARBA00004613"/>
    </source>
</evidence>
<feature type="disulfide bond" evidence="8">
    <location>
        <begin position="129"/>
        <end position="218"/>
    </location>
</feature>
<evidence type="ECO:0000256" key="3">
    <source>
        <dbReference type="ARBA" id="ARBA00022737"/>
    </source>
</evidence>
<evidence type="ECO:0000259" key="10">
    <source>
        <dbReference type="PROSITE" id="PS51408"/>
    </source>
</evidence>
<dbReference type="Gene3D" id="3.40.190.10">
    <property type="entry name" value="Periplasmic binding protein-like II"/>
    <property type="match status" value="4"/>
</dbReference>
<keyword evidence="5" id="KW-0813">Transport</keyword>
<gene>
    <name evidence="11" type="ORF">B4U79_01847</name>
</gene>
<dbReference type="PRINTS" id="PR00422">
    <property type="entry name" value="TRANSFERRIN"/>
</dbReference>
<keyword evidence="2" id="KW-0964">Secreted</keyword>
<feature type="signal peptide" evidence="9">
    <location>
        <begin position="1"/>
        <end position="23"/>
    </location>
</feature>
<dbReference type="GO" id="GO:0005769">
    <property type="term" value="C:early endosome"/>
    <property type="evidence" value="ECO:0007669"/>
    <property type="project" value="TreeGrafter"/>
</dbReference>
<dbReference type="PIRSF" id="PIRSF002549">
    <property type="entry name" value="Transferrin"/>
    <property type="match status" value="1"/>
</dbReference>
<reference evidence="11 12" key="1">
    <citation type="journal article" date="2018" name="Gigascience">
        <title>Genomes of trombidid mites reveal novel predicted allergens and laterally-transferred genes associated with secondary metabolism.</title>
        <authorList>
            <person name="Dong X."/>
            <person name="Chaisiri K."/>
            <person name="Xia D."/>
            <person name="Armstrong S.D."/>
            <person name="Fang Y."/>
            <person name="Donnelly M.J."/>
            <person name="Kadowaki T."/>
            <person name="McGarry J.W."/>
            <person name="Darby A.C."/>
            <person name="Makepeace B.L."/>
        </authorList>
    </citation>
    <scope>NUCLEOTIDE SEQUENCE [LARGE SCALE GENOMIC DNA]</scope>
    <source>
        <strain evidence="11">UoL-WK</strain>
    </source>
</reference>
<comment type="subcellular location">
    <subcellularLocation>
        <location evidence="1">Secreted</location>
    </subcellularLocation>
</comment>
<evidence type="ECO:0000256" key="9">
    <source>
        <dbReference type="SAM" id="SignalP"/>
    </source>
</evidence>
<dbReference type="PROSITE" id="PS51408">
    <property type="entry name" value="TRANSFERRIN_LIKE_4"/>
    <property type="match status" value="2"/>
</dbReference>
<feature type="binding site" evidence="6">
    <location>
        <position position="471"/>
    </location>
    <ligand>
        <name>hydrogencarbonate</name>
        <dbReference type="ChEBI" id="CHEBI:17544"/>
        <label>1</label>
    </ligand>
</feature>
<evidence type="ECO:0000256" key="7">
    <source>
        <dbReference type="PIRSR" id="PIRSR002549-3"/>
    </source>
</evidence>
<feature type="chain" id="PRO_5018708230" evidence="9">
    <location>
        <begin position="24"/>
        <end position="728"/>
    </location>
</feature>
<feature type="binding site" evidence="6">
    <location>
        <position position="137"/>
    </location>
    <ligand>
        <name>hydrogencarbonate</name>
        <dbReference type="ChEBI" id="CHEBI:17544"/>
        <label>1</label>
    </ligand>
</feature>
<dbReference type="AlphaFoldDB" id="A0A3S3QT36"/>
<feature type="disulfide bond" evidence="8">
    <location>
        <begin position="253"/>
        <end position="266"/>
    </location>
</feature>
<feature type="disulfide bond" evidence="8">
    <location>
        <begin position="594"/>
        <end position="608"/>
    </location>
</feature>
<keyword evidence="12" id="KW-1185">Reference proteome</keyword>
<evidence type="ECO:0000313" key="12">
    <source>
        <dbReference type="Proteomes" id="UP000285301"/>
    </source>
</evidence>
<feature type="disulfide bond" evidence="8">
    <location>
        <begin position="171"/>
        <end position="197"/>
    </location>
</feature>
<evidence type="ECO:0000256" key="2">
    <source>
        <dbReference type="ARBA" id="ARBA00022525"/>
    </source>
</evidence>
<keyword evidence="3" id="KW-0677">Repeat</keyword>
<feature type="disulfide bond" evidence="8">
    <location>
        <begin position="504"/>
        <end position="527"/>
    </location>
</feature>
<keyword evidence="5" id="KW-0410">Iron transport</keyword>
<dbReference type="InterPro" id="IPR016357">
    <property type="entry name" value="Transferrin"/>
</dbReference>
<dbReference type="STRING" id="1965070.A0A3S3QT36"/>
<feature type="disulfide bond" evidence="8">
    <location>
        <begin position="367"/>
        <end position="385"/>
    </location>
</feature>
<accession>A0A3S3QT36</accession>
<dbReference type="GO" id="GO:0046872">
    <property type="term" value="F:metal ion binding"/>
    <property type="evidence" value="ECO:0007669"/>
    <property type="project" value="UniProtKB-KW"/>
</dbReference>
<dbReference type="FunFam" id="3.40.190.10:FF:000095">
    <property type="entry name" value="Lactotransferrin"/>
    <property type="match status" value="1"/>
</dbReference>
<sequence length="728" mass="81401">MQHLRNHIILLQFLTIFVQRILGQGVVTIRFCAPEDVYDYCLQMSTALGSVQCVKARDKFECMYLISRDEADILNVEPEDLYLAGRLFNLDPFAMEVEDLYTYKYKSAVLIPKSSEISSLTDLRGKKSCHTSIGEAAGWNIPIGLLLANNIITPDCRGELFSAENFFSQSCAAGRWSKDPVVDELLKKRHPKLCELCKKPSTCTSTDEYAGVSGAVKCLVEGQADVAFTTVEGAINFFNNNRHHFRANYQFLCLDGRRMDVDINSCSWASKPTNSFVIRRPKAVSSRELYAAYLHQMLFRPARKPLWFTKFFVSGSNVTEIRPIASNQQSWDKYLGNYVASIEQPLPGCERRNVTFCVSSPAALSKCLDMQKVAYTRRIRPDIRCYNPGDSRLACIEAIKSGKADVVSLDAGELYTASRYHDLIPIAEERNTYSDVASYAVAVVKIPSDVSSLAMLENMTSCHSGYGTIEGWVAPVGALIEEGVLEKYECDRARQVGEFFLGSCVPGAADYENHLNATEVLQLCKQCVGDARGERVCSLRGDRYTGNEGAFRCLVEGRGDVAFVNHLTPLKYTDGRSLEFWTRDLRSDDFRLICRQGGQGFLKDFERCNLAKIPSNFIAMAGNASEDEYIDNLRVITDLVEELARKSENSFKIFGAYYGVSDLIFSDTTTSIVALAVNTDYRQALGEYHLILEDMDPEVCGSASRLVSNISLFSVIFVTLYLNALNLR</sequence>
<dbReference type="GO" id="GO:0005615">
    <property type="term" value="C:extracellular space"/>
    <property type="evidence" value="ECO:0007669"/>
    <property type="project" value="InterPro"/>
</dbReference>
<feature type="disulfide bond" evidence="8">
    <location>
        <begin position="462"/>
        <end position="553"/>
    </location>
</feature>
<evidence type="ECO:0000256" key="8">
    <source>
        <dbReference type="PIRSR" id="PIRSR002549-4"/>
    </source>
</evidence>
<organism evidence="11 12">
    <name type="scientific">Dinothrombium tinctorium</name>
    <dbReference type="NCBI Taxonomy" id="1965070"/>
    <lineage>
        <taxon>Eukaryota</taxon>
        <taxon>Metazoa</taxon>
        <taxon>Ecdysozoa</taxon>
        <taxon>Arthropoda</taxon>
        <taxon>Chelicerata</taxon>
        <taxon>Arachnida</taxon>
        <taxon>Acari</taxon>
        <taxon>Acariformes</taxon>
        <taxon>Trombidiformes</taxon>
        <taxon>Prostigmata</taxon>
        <taxon>Anystina</taxon>
        <taxon>Parasitengona</taxon>
        <taxon>Trombidioidea</taxon>
        <taxon>Trombidiidae</taxon>
        <taxon>Dinothrombium</taxon>
    </lineage>
</organism>
<feature type="disulfide bond" evidence="8">
    <location>
        <begin position="524"/>
        <end position="537"/>
    </location>
</feature>
<dbReference type="Proteomes" id="UP000285301">
    <property type="component" value="Unassembled WGS sequence"/>
</dbReference>
<dbReference type="GO" id="GO:0005886">
    <property type="term" value="C:plasma membrane"/>
    <property type="evidence" value="ECO:0007669"/>
    <property type="project" value="TreeGrafter"/>
</dbReference>
<dbReference type="InterPro" id="IPR001156">
    <property type="entry name" value="Transferrin-like_dom"/>
</dbReference>
<keyword evidence="4 8" id="KW-1015">Disulfide bond</keyword>
<dbReference type="CDD" id="cd13529">
    <property type="entry name" value="PBP2_transferrin"/>
    <property type="match status" value="2"/>
</dbReference>
<evidence type="ECO:0000256" key="5">
    <source>
        <dbReference type="PIRNR" id="PIRNR002549"/>
    </source>
</evidence>
<dbReference type="OrthoDB" id="5914301at2759"/>
<evidence type="ECO:0000256" key="4">
    <source>
        <dbReference type="ARBA" id="ARBA00023157"/>
    </source>
</evidence>
<evidence type="ECO:0000313" key="11">
    <source>
        <dbReference type="EMBL" id="RWS13584.1"/>
    </source>
</evidence>
<dbReference type="SMART" id="SM00094">
    <property type="entry name" value="TR_FER"/>
    <property type="match status" value="2"/>
</dbReference>
<keyword evidence="5" id="KW-0406">Ion transport</keyword>
<comment type="caution">
    <text evidence="11">The sequence shown here is derived from an EMBL/GenBank/DDBJ whole genome shotgun (WGS) entry which is preliminary data.</text>
</comment>
<keyword evidence="5 7" id="KW-0408">Iron</keyword>
<dbReference type="PANTHER" id="PTHR11485:SF57">
    <property type="entry name" value="TRANSFERRIN"/>
    <property type="match status" value="1"/>
</dbReference>